<comment type="caution">
    <text evidence="1">The sequence shown here is derived from an EMBL/GenBank/DDBJ whole genome shotgun (WGS) entry which is preliminary data.</text>
</comment>
<dbReference type="EMBL" id="JARSBN010000004">
    <property type="protein sequence ID" value="MDG4715790.1"/>
    <property type="molecule type" value="Genomic_DNA"/>
</dbReference>
<evidence type="ECO:0000313" key="2">
    <source>
        <dbReference type="Proteomes" id="UP001529085"/>
    </source>
</evidence>
<accession>A0ABT6G176</accession>
<organism evidence="1 2">
    <name type="scientific">Winogradskyella marincola</name>
    <dbReference type="NCBI Taxonomy" id="3037795"/>
    <lineage>
        <taxon>Bacteria</taxon>
        <taxon>Pseudomonadati</taxon>
        <taxon>Bacteroidota</taxon>
        <taxon>Flavobacteriia</taxon>
        <taxon>Flavobacteriales</taxon>
        <taxon>Flavobacteriaceae</taxon>
        <taxon>Winogradskyella</taxon>
    </lineage>
</organism>
<evidence type="ECO:0000313" key="1">
    <source>
        <dbReference type="EMBL" id="MDG4715790.1"/>
    </source>
</evidence>
<name>A0ABT6G176_9FLAO</name>
<protein>
    <submittedName>
        <fullName evidence="1">Uncharacterized protein</fullName>
    </submittedName>
</protein>
<reference evidence="1 2" key="1">
    <citation type="submission" date="2023-03" db="EMBL/GenBank/DDBJ databases">
        <title>Strain YYF002 represents a novel species in the genus Winogradskyella isolated from seawater.</title>
        <authorList>
            <person name="Fu Z.-Y."/>
        </authorList>
    </citation>
    <scope>NUCLEOTIDE SEQUENCE [LARGE SCALE GENOMIC DNA]</scope>
    <source>
        <strain evidence="1 2">YYF002</strain>
    </source>
</reference>
<sequence>MKLDEFISETIKSVIKGLDDCKDFAVEHNARINPRFRPKNNSDENYIFYNTEEGAVKISKVDFDIAVTVTEKEENGIKAGISVYGIGLGAKSKGTEENQTISRINFSVDVALPNTEYNLSILK</sequence>
<dbReference type="Proteomes" id="UP001529085">
    <property type="component" value="Unassembled WGS sequence"/>
</dbReference>
<keyword evidence="2" id="KW-1185">Reference proteome</keyword>
<gene>
    <name evidence="1" type="ORF">P7122_07900</name>
</gene>
<proteinExistence type="predicted"/>
<dbReference type="RefSeq" id="WP_278005247.1">
    <property type="nucleotide sequence ID" value="NZ_JARSBN010000004.1"/>
</dbReference>